<feature type="domain" description="SGNH hydrolase-type esterase" evidence="1">
    <location>
        <begin position="31"/>
        <end position="219"/>
    </location>
</feature>
<reference evidence="2 3" key="1">
    <citation type="submission" date="2016-10" db="EMBL/GenBank/DDBJ databases">
        <authorList>
            <person name="de Groot N.N."/>
        </authorList>
    </citation>
    <scope>NUCLEOTIDE SEQUENCE [LARGE SCALE GENOMIC DNA]</scope>
    <source>
        <strain evidence="2 3">CGMCC 1.6114</strain>
    </source>
</reference>
<dbReference type="GO" id="GO:0016788">
    <property type="term" value="F:hydrolase activity, acting on ester bonds"/>
    <property type="evidence" value="ECO:0007669"/>
    <property type="project" value="UniProtKB-ARBA"/>
</dbReference>
<evidence type="ECO:0000313" key="3">
    <source>
        <dbReference type="Proteomes" id="UP000183209"/>
    </source>
</evidence>
<dbReference type="AlphaFoldDB" id="A0A1I6V3C7"/>
<proteinExistence type="predicted"/>
<dbReference type="PANTHER" id="PTHR30383">
    <property type="entry name" value="THIOESTERASE 1/PROTEASE 1/LYSOPHOSPHOLIPASE L1"/>
    <property type="match status" value="1"/>
</dbReference>
<gene>
    <name evidence="2" type="ORF">SAMN04487906_2836</name>
</gene>
<name>A0A1I6V3C7_9FLAO</name>
<dbReference type="OrthoDB" id="9794725at2"/>
<dbReference type="Proteomes" id="UP000183209">
    <property type="component" value="Unassembled WGS sequence"/>
</dbReference>
<dbReference type="RefSeq" id="WP_083425959.1">
    <property type="nucleotide sequence ID" value="NZ_FPAG01000008.1"/>
</dbReference>
<dbReference type="EMBL" id="FPAG01000008">
    <property type="protein sequence ID" value="SFT08171.1"/>
    <property type="molecule type" value="Genomic_DNA"/>
</dbReference>
<dbReference type="InterPro" id="IPR036514">
    <property type="entry name" value="SGNH_hydro_sf"/>
</dbReference>
<dbReference type="Pfam" id="PF13472">
    <property type="entry name" value="Lipase_GDSL_2"/>
    <property type="match status" value="1"/>
</dbReference>
<evidence type="ECO:0000313" key="2">
    <source>
        <dbReference type="EMBL" id="SFT08171.1"/>
    </source>
</evidence>
<protein>
    <submittedName>
        <fullName evidence="2">Lysophospholipase L1</fullName>
    </submittedName>
</protein>
<dbReference type="PANTHER" id="PTHR30383:SF29">
    <property type="entry name" value="SGNH HYDROLASE-TYPE ESTERASE DOMAIN-CONTAINING PROTEIN"/>
    <property type="match status" value="1"/>
</dbReference>
<dbReference type="InterPro" id="IPR051532">
    <property type="entry name" value="Ester_Hydrolysis_Enzymes"/>
</dbReference>
<accession>A0A1I6V3C7</accession>
<sequence>MMNPLKVIGCIVLSTFFLFGEDETKTTKVACVGDSITFGARLEQRDLHSYPAQLQTLLGAGYEVENFGISSCTLLRKGRPTVWNQLSKIEASNPDVIVISLGTNDTCGMGTCGDRKCWEYQDEFADDYRDLIDRLELLPSKPEIIICAPTPMVLETPGLSDTRKNGLIIRKPRLQTLIKIIKGVAKEKDVVFMDLNTPLQHRPELFTEKDGVHPNKAGYLEIAQLIYEKIKSIGD</sequence>
<dbReference type="Gene3D" id="3.40.50.1110">
    <property type="entry name" value="SGNH hydrolase"/>
    <property type="match status" value="1"/>
</dbReference>
<evidence type="ECO:0000259" key="1">
    <source>
        <dbReference type="Pfam" id="PF13472"/>
    </source>
</evidence>
<dbReference type="InterPro" id="IPR013830">
    <property type="entry name" value="SGNH_hydro"/>
</dbReference>
<dbReference type="SUPFAM" id="SSF52266">
    <property type="entry name" value="SGNH hydrolase"/>
    <property type="match status" value="1"/>
</dbReference>
<organism evidence="2 3">
    <name type="scientific">Zhouia amylolytica</name>
    <dbReference type="NCBI Taxonomy" id="376730"/>
    <lineage>
        <taxon>Bacteria</taxon>
        <taxon>Pseudomonadati</taxon>
        <taxon>Bacteroidota</taxon>
        <taxon>Flavobacteriia</taxon>
        <taxon>Flavobacteriales</taxon>
        <taxon>Flavobacteriaceae</taxon>
        <taxon>Zhouia</taxon>
    </lineage>
</organism>